<evidence type="ECO:0000256" key="4">
    <source>
        <dbReference type="ARBA" id="ARBA00022984"/>
    </source>
</evidence>
<dbReference type="GO" id="GO:0016755">
    <property type="term" value="F:aminoacyltransferase activity"/>
    <property type="evidence" value="ECO:0007669"/>
    <property type="project" value="InterPro"/>
</dbReference>
<keyword evidence="5" id="KW-0012">Acyltransferase</keyword>
<protein>
    <submittedName>
        <fullName evidence="8">Acetyltransferase (GNAT) domain-containing protein</fullName>
    </submittedName>
</protein>
<dbReference type="AlphaFoldDB" id="A0A1N6VJR7"/>
<dbReference type="InterPro" id="IPR003447">
    <property type="entry name" value="FEMABX"/>
</dbReference>
<dbReference type="Proteomes" id="UP000186953">
    <property type="component" value="Unassembled WGS sequence"/>
</dbReference>
<dbReference type="InterPro" id="IPR038740">
    <property type="entry name" value="BioF2-like_GNAT_dom"/>
</dbReference>
<keyword evidence="2 8" id="KW-0808">Transferase</keyword>
<keyword evidence="6" id="KW-0961">Cell wall biogenesis/degradation</keyword>
<sequence length="364" mass="42966">MQSIETFTLQNYSFEQDQHIDLYKEALQKIGCESGYYAYELLNSTQDDNEQLQFFILNSVDGQVMAVMPFVLRKIVIGDEQTGFYDVSSPWGYNGPFFVKGISEEDIEKIWELIDTWYKNNKVVSEFLRFNFFENYRHYSGEALHTLYNVKGDITNWELFWSNLKSNTRNQFRKAEKIGLEFQLFYKDITEKQVQEFYDVYIGTMDRRDAVDSFYHPLSYFLDFWKNNEDKCAIGLVYKDGLPISTELFLISEATMYSFLGGTDADHFKLRPNEYLKISAIKWANEAGLQYYMIGGGLANGKEDNLYLYKKKYFPFDDDIDFYTGRKIVMPSKYLEFLELLNMDKEHALENIKEGFFPSYRAPK</sequence>
<dbReference type="PANTHER" id="PTHR36174:SF1">
    <property type="entry name" value="LIPID II:GLYCINE GLYCYLTRANSFERASE"/>
    <property type="match status" value="1"/>
</dbReference>
<gene>
    <name evidence="8" type="ORF">SAMN05421797_103158</name>
</gene>
<evidence type="ECO:0000259" key="7">
    <source>
        <dbReference type="Pfam" id="PF13480"/>
    </source>
</evidence>
<keyword evidence="3" id="KW-0133">Cell shape</keyword>
<evidence type="ECO:0000256" key="6">
    <source>
        <dbReference type="ARBA" id="ARBA00023316"/>
    </source>
</evidence>
<organism evidence="8 9">
    <name type="scientific">Maribacter ulvicola</name>
    <dbReference type="NCBI Taxonomy" id="228959"/>
    <lineage>
        <taxon>Bacteria</taxon>
        <taxon>Pseudomonadati</taxon>
        <taxon>Bacteroidota</taxon>
        <taxon>Flavobacteriia</taxon>
        <taxon>Flavobacteriales</taxon>
        <taxon>Flavobacteriaceae</taxon>
        <taxon>Maribacter</taxon>
    </lineage>
</organism>
<reference evidence="9" key="1">
    <citation type="submission" date="2017-01" db="EMBL/GenBank/DDBJ databases">
        <authorList>
            <person name="Varghese N."/>
            <person name="Submissions S."/>
        </authorList>
    </citation>
    <scope>NUCLEOTIDE SEQUENCE [LARGE SCALE GENOMIC DNA]</scope>
    <source>
        <strain evidence="9">DSM 15366</strain>
    </source>
</reference>
<keyword evidence="4" id="KW-0573">Peptidoglycan synthesis</keyword>
<evidence type="ECO:0000256" key="2">
    <source>
        <dbReference type="ARBA" id="ARBA00022679"/>
    </source>
</evidence>
<dbReference type="InterPro" id="IPR016181">
    <property type="entry name" value="Acyl_CoA_acyltransferase"/>
</dbReference>
<name>A0A1N6VJR7_9FLAO</name>
<dbReference type="RefSeq" id="WP_076548548.1">
    <property type="nucleotide sequence ID" value="NZ_FTMA01000003.1"/>
</dbReference>
<evidence type="ECO:0000256" key="5">
    <source>
        <dbReference type="ARBA" id="ARBA00023315"/>
    </source>
</evidence>
<keyword evidence="9" id="KW-1185">Reference proteome</keyword>
<dbReference type="STRING" id="228959.SAMN05421797_103158"/>
<dbReference type="EMBL" id="FTMA01000003">
    <property type="protein sequence ID" value="SIQ78069.1"/>
    <property type="molecule type" value="Genomic_DNA"/>
</dbReference>
<dbReference type="PROSITE" id="PS51191">
    <property type="entry name" value="FEMABX"/>
    <property type="match status" value="1"/>
</dbReference>
<dbReference type="Pfam" id="PF13480">
    <property type="entry name" value="Acetyltransf_6"/>
    <property type="match status" value="1"/>
</dbReference>
<comment type="similarity">
    <text evidence="1">Belongs to the FemABX family.</text>
</comment>
<evidence type="ECO:0000256" key="3">
    <source>
        <dbReference type="ARBA" id="ARBA00022960"/>
    </source>
</evidence>
<evidence type="ECO:0000313" key="8">
    <source>
        <dbReference type="EMBL" id="SIQ78069.1"/>
    </source>
</evidence>
<evidence type="ECO:0000256" key="1">
    <source>
        <dbReference type="ARBA" id="ARBA00009943"/>
    </source>
</evidence>
<proteinExistence type="inferred from homology"/>
<dbReference type="GO" id="GO:0009252">
    <property type="term" value="P:peptidoglycan biosynthetic process"/>
    <property type="evidence" value="ECO:0007669"/>
    <property type="project" value="UniProtKB-KW"/>
</dbReference>
<dbReference type="OrthoDB" id="9785911at2"/>
<dbReference type="PANTHER" id="PTHR36174">
    <property type="entry name" value="LIPID II:GLYCINE GLYCYLTRANSFERASE"/>
    <property type="match status" value="1"/>
</dbReference>
<dbReference type="SUPFAM" id="SSF55729">
    <property type="entry name" value="Acyl-CoA N-acyltransferases (Nat)"/>
    <property type="match status" value="1"/>
</dbReference>
<dbReference type="Gene3D" id="3.40.630.30">
    <property type="match status" value="1"/>
</dbReference>
<evidence type="ECO:0000313" key="9">
    <source>
        <dbReference type="Proteomes" id="UP000186953"/>
    </source>
</evidence>
<dbReference type="GO" id="GO:0071555">
    <property type="term" value="P:cell wall organization"/>
    <property type="evidence" value="ECO:0007669"/>
    <property type="project" value="UniProtKB-KW"/>
</dbReference>
<feature type="domain" description="BioF2-like acetyltransferase" evidence="7">
    <location>
        <begin position="163"/>
        <end position="298"/>
    </location>
</feature>
<dbReference type="InterPro" id="IPR050644">
    <property type="entry name" value="PG_Glycine_Bridge_Synth"/>
</dbReference>
<dbReference type="GO" id="GO:0008360">
    <property type="term" value="P:regulation of cell shape"/>
    <property type="evidence" value="ECO:0007669"/>
    <property type="project" value="UniProtKB-KW"/>
</dbReference>
<accession>A0A1N6VJR7</accession>